<evidence type="ECO:0000313" key="4">
    <source>
        <dbReference type="Proteomes" id="UP000198427"/>
    </source>
</evidence>
<keyword evidence="2" id="KW-0732">Signal</keyword>
<feature type="chain" id="PRO_5041729136" description="DUF4846 domain-containing protein" evidence="2">
    <location>
        <begin position="26"/>
        <end position="277"/>
    </location>
</feature>
<feature type="compositionally biased region" description="Polar residues" evidence="1">
    <location>
        <begin position="25"/>
        <end position="47"/>
    </location>
</feature>
<accession>A0AA94LKL8</accession>
<gene>
    <name evidence="3" type="ORF">SAMN06265364_11835</name>
</gene>
<dbReference type="PROSITE" id="PS51257">
    <property type="entry name" value="PROKAR_LIPOPROTEIN"/>
    <property type="match status" value="1"/>
</dbReference>
<proteinExistence type="predicted"/>
<evidence type="ECO:0000256" key="1">
    <source>
        <dbReference type="SAM" id="MobiDB-lite"/>
    </source>
</evidence>
<dbReference type="Pfam" id="PF16138">
    <property type="entry name" value="DUF4846"/>
    <property type="match status" value="1"/>
</dbReference>
<feature type="signal peptide" evidence="2">
    <location>
        <begin position="1"/>
        <end position="25"/>
    </location>
</feature>
<protein>
    <recommendedName>
        <fullName evidence="5">DUF4846 domain-containing protein</fullName>
    </recommendedName>
</protein>
<keyword evidence="4" id="KW-1185">Reference proteome</keyword>
<comment type="caution">
    <text evidence="3">The sequence shown here is derived from an EMBL/GenBank/DDBJ whole genome shotgun (WGS) entry which is preliminary data.</text>
</comment>
<evidence type="ECO:0008006" key="5">
    <source>
        <dbReference type="Google" id="ProtNLM"/>
    </source>
</evidence>
<evidence type="ECO:0000256" key="2">
    <source>
        <dbReference type="SAM" id="SignalP"/>
    </source>
</evidence>
<feature type="region of interest" description="Disordered" evidence="1">
    <location>
        <begin position="25"/>
        <end position="48"/>
    </location>
</feature>
<evidence type="ECO:0000313" key="3">
    <source>
        <dbReference type="EMBL" id="SNR90440.1"/>
    </source>
</evidence>
<dbReference type="Proteomes" id="UP000198427">
    <property type="component" value="Unassembled WGS sequence"/>
</dbReference>
<dbReference type="EMBL" id="FZNZ01000018">
    <property type="protein sequence ID" value="SNR90440.1"/>
    <property type="molecule type" value="Genomic_DNA"/>
</dbReference>
<dbReference type="AlphaFoldDB" id="A0AA94LKL8"/>
<organism evidence="3 4">
    <name type="scientific">Prevotella jejuni</name>
    <dbReference type="NCBI Taxonomy" id="1177574"/>
    <lineage>
        <taxon>Bacteria</taxon>
        <taxon>Pseudomonadati</taxon>
        <taxon>Bacteroidota</taxon>
        <taxon>Bacteroidia</taxon>
        <taxon>Bacteroidales</taxon>
        <taxon>Prevotellaceae</taxon>
        <taxon>Prevotella</taxon>
    </lineage>
</organism>
<name>A0AA94LKL8_9BACT</name>
<dbReference type="InterPro" id="IPR032315">
    <property type="entry name" value="DUF4846"/>
</dbReference>
<reference evidence="3 4" key="1">
    <citation type="submission" date="2017-06" db="EMBL/GenBank/DDBJ databases">
        <authorList>
            <person name="Varghese N."/>
            <person name="Submissions S."/>
        </authorList>
    </citation>
    <scope>NUCLEOTIDE SEQUENCE [LARGE SCALE GENOMIC DNA]</scope>
    <source>
        <strain evidence="3 4">DSM 26989</strain>
    </source>
</reference>
<sequence>MMKTTYTITFLLATFLLSCTGKTNGQIQQPTEKPSTVEQTTMGNQQRLAPPPGYEKVKLTEGTFGYFLRHLPLKPVGSDLHYYNGSIKRKNYTGAVVDIDFGHGEVEQCADAVIFLRALWLWRTKQYDKIHFNFTNGFRADYIRWAKGERIHIDKRTWRCSYSKDTGPDYSYKTFRKYLNLVFTYAGTASLEKELANVTGKELQVGDVIINGGHPGHTVIIVDKAVNKKGEAVYLLAQGYTPAQEIEIFNQWFCIDPQVKYLETPNWYFRGNYAKHF</sequence>